<protein>
    <recommendedName>
        <fullName evidence="4">Late embryogenesis abundant protein</fullName>
    </recommendedName>
</protein>
<comment type="caution">
    <text evidence="2">The sequence shown here is derived from an EMBL/GenBank/DDBJ whole genome shotgun (WGS) entry which is preliminary data.</text>
</comment>
<evidence type="ECO:0000256" key="1">
    <source>
        <dbReference type="SAM" id="MobiDB-lite"/>
    </source>
</evidence>
<feature type="region of interest" description="Disordered" evidence="1">
    <location>
        <begin position="1"/>
        <end position="34"/>
    </location>
</feature>
<feature type="compositionally biased region" description="Basic and acidic residues" evidence="1">
    <location>
        <begin position="1"/>
        <end position="10"/>
    </location>
</feature>
<reference evidence="2 3" key="1">
    <citation type="submission" date="2018-09" db="EMBL/GenBank/DDBJ databases">
        <title>Draft genome sequence of Rhodopseudomonas palustris 2.1.18.</title>
        <authorList>
            <person name="Robertson S.L."/>
            <person name="Meyer T.E."/>
            <person name="Kyndt J.A."/>
        </authorList>
    </citation>
    <scope>NUCLEOTIDE SEQUENCE [LARGE SCALE GENOMIC DNA]</scope>
    <source>
        <strain evidence="2 3">2.1.18</strain>
    </source>
</reference>
<sequence>MAEQFEKMGQNDKPGNGAGVRATQPLKAVKKDAEATVNEAVDQASEKGRDLKERVVGLAEESVGAARAQAEGLAGAAREFASEATEALKSRADEQRAAGADYIGGVAEAIRRASREFDNDLPIAGVYLRKAASKVEEISDTVQQGDISTLVRGVQDFARRQPTAFLGIAVLAGFGAVRFLKSSGGARQQTAAAPRFNNDERS</sequence>
<dbReference type="RefSeq" id="WP_119858934.1">
    <property type="nucleotide sequence ID" value="NZ_QYYD01000032.1"/>
</dbReference>
<evidence type="ECO:0000313" key="3">
    <source>
        <dbReference type="Proteomes" id="UP000285523"/>
    </source>
</evidence>
<proteinExistence type="predicted"/>
<dbReference type="Proteomes" id="UP000285523">
    <property type="component" value="Unassembled WGS sequence"/>
</dbReference>
<name>A0A418UYN0_RHOPL</name>
<dbReference type="EMBL" id="QYYD01000032">
    <property type="protein sequence ID" value="RJF67445.1"/>
    <property type="molecule type" value="Genomic_DNA"/>
</dbReference>
<gene>
    <name evidence="2" type="ORF">D4Q52_23135</name>
</gene>
<dbReference type="OrthoDB" id="7889162at2"/>
<evidence type="ECO:0000313" key="2">
    <source>
        <dbReference type="EMBL" id="RJF67445.1"/>
    </source>
</evidence>
<dbReference type="AlphaFoldDB" id="A0A418UYN0"/>
<evidence type="ECO:0008006" key="4">
    <source>
        <dbReference type="Google" id="ProtNLM"/>
    </source>
</evidence>
<accession>A0A418UYN0</accession>
<feature type="region of interest" description="Disordered" evidence="1">
    <location>
        <begin position="183"/>
        <end position="202"/>
    </location>
</feature>
<organism evidence="2 3">
    <name type="scientific">Rhodopseudomonas palustris</name>
    <dbReference type="NCBI Taxonomy" id="1076"/>
    <lineage>
        <taxon>Bacteria</taxon>
        <taxon>Pseudomonadati</taxon>
        <taxon>Pseudomonadota</taxon>
        <taxon>Alphaproteobacteria</taxon>
        <taxon>Hyphomicrobiales</taxon>
        <taxon>Nitrobacteraceae</taxon>
        <taxon>Rhodopseudomonas</taxon>
    </lineage>
</organism>